<dbReference type="OrthoDB" id="413582at2759"/>
<dbReference type="Gene3D" id="1.10.510.10">
    <property type="entry name" value="Transferase(Phosphotransferase) domain 1"/>
    <property type="match status" value="1"/>
</dbReference>
<proteinExistence type="predicted"/>
<dbReference type="GO" id="GO:0004672">
    <property type="term" value="F:protein kinase activity"/>
    <property type="evidence" value="ECO:0007669"/>
    <property type="project" value="InterPro"/>
</dbReference>
<dbReference type="STRING" id="1314800.A0A1B7MNW6"/>
<keyword evidence="3" id="KW-1185">Reference proteome</keyword>
<dbReference type="GO" id="GO:0005524">
    <property type="term" value="F:ATP binding"/>
    <property type="evidence" value="ECO:0007669"/>
    <property type="project" value="InterPro"/>
</dbReference>
<organism evidence="2 3">
    <name type="scientific">Rhizopogon vinicolor AM-OR11-026</name>
    <dbReference type="NCBI Taxonomy" id="1314800"/>
    <lineage>
        <taxon>Eukaryota</taxon>
        <taxon>Fungi</taxon>
        <taxon>Dikarya</taxon>
        <taxon>Basidiomycota</taxon>
        <taxon>Agaricomycotina</taxon>
        <taxon>Agaricomycetes</taxon>
        <taxon>Agaricomycetidae</taxon>
        <taxon>Boletales</taxon>
        <taxon>Suillineae</taxon>
        <taxon>Rhizopogonaceae</taxon>
        <taxon>Rhizopogon</taxon>
    </lineage>
</organism>
<dbReference type="PROSITE" id="PS50011">
    <property type="entry name" value="PROTEIN_KINASE_DOM"/>
    <property type="match status" value="1"/>
</dbReference>
<evidence type="ECO:0000313" key="2">
    <source>
        <dbReference type="EMBL" id="OAX34303.1"/>
    </source>
</evidence>
<gene>
    <name evidence="2" type="ORF">K503DRAFT_647371</name>
</gene>
<feature type="domain" description="Protein kinase" evidence="1">
    <location>
        <begin position="1"/>
        <end position="55"/>
    </location>
</feature>
<dbReference type="InterPro" id="IPR011009">
    <property type="entry name" value="Kinase-like_dom_sf"/>
</dbReference>
<evidence type="ECO:0000313" key="3">
    <source>
        <dbReference type="Proteomes" id="UP000092154"/>
    </source>
</evidence>
<reference evidence="2 3" key="1">
    <citation type="submission" date="2016-06" db="EMBL/GenBank/DDBJ databases">
        <title>Comparative genomics of the ectomycorrhizal sister species Rhizopogon vinicolor and Rhizopogon vesiculosus (Basidiomycota: Boletales) reveals a divergence of the mating type B locus.</title>
        <authorList>
            <consortium name="DOE Joint Genome Institute"/>
            <person name="Mujic A.B."/>
            <person name="Kuo A."/>
            <person name="Tritt A."/>
            <person name="Lipzen A."/>
            <person name="Chen C."/>
            <person name="Johnson J."/>
            <person name="Sharma A."/>
            <person name="Barry K."/>
            <person name="Grigoriev I.V."/>
            <person name="Spatafora J.W."/>
        </authorList>
    </citation>
    <scope>NUCLEOTIDE SEQUENCE [LARGE SCALE GENOMIC DNA]</scope>
    <source>
        <strain evidence="2 3">AM-OR11-026</strain>
    </source>
</reference>
<feature type="non-terminal residue" evidence="2">
    <location>
        <position position="55"/>
    </location>
</feature>
<feature type="non-terminal residue" evidence="2">
    <location>
        <position position="1"/>
    </location>
</feature>
<sequence length="55" mass="6408">HRDIKLSNILLALSGRVQLIDFSISWKEEEDLDAKKNDLRSRPYRAPELLFGPRS</sequence>
<dbReference type="EMBL" id="KV448630">
    <property type="protein sequence ID" value="OAX34303.1"/>
    <property type="molecule type" value="Genomic_DNA"/>
</dbReference>
<accession>A0A1B7MNW6</accession>
<dbReference type="AlphaFoldDB" id="A0A1B7MNW6"/>
<protein>
    <recommendedName>
        <fullName evidence="1">Protein kinase domain-containing protein</fullName>
    </recommendedName>
</protein>
<dbReference type="SUPFAM" id="SSF56112">
    <property type="entry name" value="Protein kinase-like (PK-like)"/>
    <property type="match status" value="1"/>
</dbReference>
<dbReference type="Proteomes" id="UP000092154">
    <property type="component" value="Unassembled WGS sequence"/>
</dbReference>
<evidence type="ECO:0000259" key="1">
    <source>
        <dbReference type="PROSITE" id="PS50011"/>
    </source>
</evidence>
<dbReference type="InterPro" id="IPR000719">
    <property type="entry name" value="Prot_kinase_dom"/>
</dbReference>
<name>A0A1B7MNW6_9AGAM</name>
<dbReference type="InParanoid" id="A0A1B7MNW6"/>
<dbReference type="Pfam" id="PF00069">
    <property type="entry name" value="Pkinase"/>
    <property type="match status" value="1"/>
</dbReference>